<keyword evidence="1" id="KW-0472">Membrane</keyword>
<evidence type="ECO:0000313" key="2">
    <source>
        <dbReference type="EnsemblPlants" id="KQL01126"/>
    </source>
</evidence>
<accession>K3YM54</accession>
<keyword evidence="3" id="KW-1185">Reference proteome</keyword>
<reference evidence="3" key="1">
    <citation type="journal article" date="2012" name="Nat. Biotechnol.">
        <title>Reference genome sequence of the model plant Setaria.</title>
        <authorList>
            <person name="Bennetzen J.L."/>
            <person name="Schmutz J."/>
            <person name="Wang H."/>
            <person name="Percifield R."/>
            <person name="Hawkins J."/>
            <person name="Pontaroli A.C."/>
            <person name="Estep M."/>
            <person name="Feng L."/>
            <person name="Vaughn J.N."/>
            <person name="Grimwood J."/>
            <person name="Jenkins J."/>
            <person name="Barry K."/>
            <person name="Lindquist E."/>
            <person name="Hellsten U."/>
            <person name="Deshpande S."/>
            <person name="Wang X."/>
            <person name="Wu X."/>
            <person name="Mitros T."/>
            <person name="Triplett J."/>
            <person name="Yang X."/>
            <person name="Ye C.Y."/>
            <person name="Mauro-Herrera M."/>
            <person name="Wang L."/>
            <person name="Li P."/>
            <person name="Sharma M."/>
            <person name="Sharma R."/>
            <person name="Ronald P.C."/>
            <person name="Panaud O."/>
            <person name="Kellogg E.A."/>
            <person name="Brutnell T.P."/>
            <person name="Doust A.N."/>
            <person name="Tuskan G.A."/>
            <person name="Rokhsar D."/>
            <person name="Devos K.M."/>
        </authorList>
    </citation>
    <scope>NUCLEOTIDE SEQUENCE [LARGE SCALE GENOMIC DNA]</scope>
    <source>
        <strain evidence="3">cv. Yugu1</strain>
    </source>
</reference>
<dbReference type="Proteomes" id="UP000004995">
    <property type="component" value="Unassembled WGS sequence"/>
</dbReference>
<dbReference type="InParanoid" id="K3YM54"/>
<dbReference type="Gramene" id="KQL01126">
    <property type="protein sequence ID" value="KQL01126"/>
    <property type="gene ID" value="SETIT_015332mg"/>
</dbReference>
<keyword evidence="1" id="KW-1133">Transmembrane helix</keyword>
<evidence type="ECO:0000256" key="1">
    <source>
        <dbReference type="SAM" id="Phobius"/>
    </source>
</evidence>
<name>K3YM54_SETIT</name>
<dbReference type="EMBL" id="AGNK02003623">
    <property type="status" value="NOT_ANNOTATED_CDS"/>
    <property type="molecule type" value="Genomic_DNA"/>
</dbReference>
<sequence length="90" mass="9705">MQCLALPTPTYIIYILEHASTTATRTTMTTTVRASSRGFVALCFASLLLFSSFAAAETSGTRGKTRTDLSKFLNTNNNAYSKAITMTPNA</sequence>
<organism evidence="2 3">
    <name type="scientific">Setaria italica</name>
    <name type="common">Foxtail millet</name>
    <name type="synonym">Panicum italicum</name>
    <dbReference type="NCBI Taxonomy" id="4555"/>
    <lineage>
        <taxon>Eukaryota</taxon>
        <taxon>Viridiplantae</taxon>
        <taxon>Streptophyta</taxon>
        <taxon>Embryophyta</taxon>
        <taxon>Tracheophyta</taxon>
        <taxon>Spermatophyta</taxon>
        <taxon>Magnoliopsida</taxon>
        <taxon>Liliopsida</taxon>
        <taxon>Poales</taxon>
        <taxon>Poaceae</taxon>
        <taxon>PACMAD clade</taxon>
        <taxon>Panicoideae</taxon>
        <taxon>Panicodae</taxon>
        <taxon>Paniceae</taxon>
        <taxon>Cenchrinae</taxon>
        <taxon>Setaria</taxon>
    </lineage>
</organism>
<dbReference type="HOGENOM" id="CLU_2445020_0_0_1"/>
<dbReference type="EnsemblPlants" id="KQL01126">
    <property type="protein sequence ID" value="KQL01126"/>
    <property type="gene ID" value="SETIT_015332mg"/>
</dbReference>
<reference evidence="2" key="2">
    <citation type="submission" date="2018-08" db="UniProtKB">
        <authorList>
            <consortium name="EnsemblPlants"/>
        </authorList>
    </citation>
    <scope>IDENTIFICATION</scope>
    <source>
        <strain evidence="2">Yugu1</strain>
    </source>
</reference>
<protein>
    <submittedName>
        <fullName evidence="2">Uncharacterized protein</fullName>
    </submittedName>
</protein>
<evidence type="ECO:0000313" key="3">
    <source>
        <dbReference type="Proteomes" id="UP000004995"/>
    </source>
</evidence>
<keyword evidence="1" id="KW-0812">Transmembrane</keyword>
<proteinExistence type="predicted"/>
<feature type="transmembrane region" description="Helical" evidence="1">
    <location>
        <begin position="38"/>
        <end position="56"/>
    </location>
</feature>
<dbReference type="AlphaFoldDB" id="K3YM54"/>